<dbReference type="InParanoid" id="K5W2J9"/>
<evidence type="ECO:0000313" key="2">
    <source>
        <dbReference type="EMBL" id="EKM58098.1"/>
    </source>
</evidence>
<keyword evidence="1" id="KW-0812">Transmembrane</keyword>
<dbReference type="HOGENOM" id="CLU_015091_2_2_1"/>
<proteinExistence type="predicted"/>
<feature type="transmembrane region" description="Helical" evidence="1">
    <location>
        <begin position="459"/>
        <end position="478"/>
    </location>
</feature>
<dbReference type="OrthoDB" id="2657661at2759"/>
<gene>
    <name evidence="2" type="ORF">PHACADRAFT_252123</name>
</gene>
<dbReference type="AlphaFoldDB" id="K5W2J9"/>
<evidence type="ECO:0008006" key="4">
    <source>
        <dbReference type="Google" id="ProtNLM"/>
    </source>
</evidence>
<feature type="transmembrane region" description="Helical" evidence="1">
    <location>
        <begin position="510"/>
        <end position="537"/>
    </location>
</feature>
<keyword evidence="1" id="KW-0472">Membrane</keyword>
<dbReference type="Proteomes" id="UP000008370">
    <property type="component" value="Unassembled WGS sequence"/>
</dbReference>
<dbReference type="KEGG" id="pco:PHACADRAFT_252123"/>
<reference evidence="2 3" key="1">
    <citation type="journal article" date="2012" name="BMC Genomics">
        <title>Comparative genomics of the white-rot fungi, Phanerochaete carnosa and P. chrysosporium, to elucidate the genetic basis of the distinct wood types they colonize.</title>
        <authorList>
            <person name="Suzuki H."/>
            <person name="MacDonald J."/>
            <person name="Syed K."/>
            <person name="Salamov A."/>
            <person name="Hori C."/>
            <person name="Aerts A."/>
            <person name="Henrissat B."/>
            <person name="Wiebenga A."/>
            <person name="vanKuyk P.A."/>
            <person name="Barry K."/>
            <person name="Lindquist E."/>
            <person name="LaButti K."/>
            <person name="Lapidus A."/>
            <person name="Lucas S."/>
            <person name="Coutinho P."/>
            <person name="Gong Y."/>
            <person name="Samejima M."/>
            <person name="Mahadevan R."/>
            <person name="Abou-Zaid M."/>
            <person name="de Vries R.P."/>
            <person name="Igarashi K."/>
            <person name="Yadav J.S."/>
            <person name="Grigoriev I.V."/>
            <person name="Master E.R."/>
        </authorList>
    </citation>
    <scope>NUCLEOTIDE SEQUENCE [LARGE SCALE GENOMIC DNA]</scope>
    <source>
        <strain evidence="2 3">HHB-10118-sp</strain>
    </source>
</reference>
<accession>K5W2J9</accession>
<evidence type="ECO:0000313" key="3">
    <source>
        <dbReference type="Proteomes" id="UP000008370"/>
    </source>
</evidence>
<dbReference type="EMBL" id="JH930470">
    <property type="protein sequence ID" value="EKM58098.1"/>
    <property type="molecule type" value="Genomic_DNA"/>
</dbReference>
<dbReference type="STRING" id="650164.K5W2J9"/>
<evidence type="ECO:0000256" key="1">
    <source>
        <dbReference type="SAM" id="Phobius"/>
    </source>
</evidence>
<keyword evidence="1" id="KW-1133">Transmembrane helix</keyword>
<feature type="transmembrane region" description="Helical" evidence="1">
    <location>
        <begin position="543"/>
        <end position="566"/>
    </location>
</feature>
<feature type="transmembrane region" description="Helical" evidence="1">
    <location>
        <begin position="428"/>
        <end position="447"/>
    </location>
</feature>
<dbReference type="GeneID" id="18915408"/>
<name>K5W2J9_PHACS</name>
<dbReference type="RefSeq" id="XP_007393425.1">
    <property type="nucleotide sequence ID" value="XM_007393363.1"/>
</dbReference>
<sequence length="606" mass="67738">MSTVPPVGGFGGRIPRVSSTRYDLGPVAEYPVSDHAVFGSSSLFPFERSSGLGEAPISVPSLSSDNIPDNGGLASMVDSCNIPTAGPNAPQATRRDTDDGNAEPALPIICVPPLDVNGVKYHRDVFYPLDASRSKVLIIRRGVWEFKRPGIPLGWKAHECPEGKLYFHHKSRRLLTMTDIQDDQNCRQIERASDDLLSQLASMDAPDDAEMTLMKTSNEEGEDVIGYYVASMSHQRIFWFKAVDVSLVTNGERAVVSEMHLEKAIREQFWQHVEMFPNHRGLPGVAIRELKDTFTYGLCDYVTSHTSMFAFDPDTIEKLTRCMEGMIEDEINPANTAAAARLLNTIYKERFIHFHGEAGARLDREDNAFVAGIKGPRSHFFYLVTPFLFFIPPVYLKDLERICVDNSVHRLLLLQLINRLKRDWESSITPATVLLSANVGFLAINSIDTTSPNKSAAQISSYISSIFSLFIYVVVQILSRHRWHHNNGQAHDAFFLYILKRENRIMGIEGVAIAFSLPTALFLWSMVTFLVALMFVFFENSSVATKVAMGAVVGFMGVVVILLLYLEGEGTIAERSPFSHVWALLAETLCSLYKRWSNKDPSCPRL</sequence>
<feature type="transmembrane region" description="Helical" evidence="1">
    <location>
        <begin position="379"/>
        <end position="396"/>
    </location>
</feature>
<keyword evidence="3" id="KW-1185">Reference proteome</keyword>
<organism evidence="2 3">
    <name type="scientific">Phanerochaete carnosa (strain HHB-10118-sp)</name>
    <name type="common">White-rot fungus</name>
    <name type="synonym">Peniophora carnosa</name>
    <dbReference type="NCBI Taxonomy" id="650164"/>
    <lineage>
        <taxon>Eukaryota</taxon>
        <taxon>Fungi</taxon>
        <taxon>Dikarya</taxon>
        <taxon>Basidiomycota</taxon>
        <taxon>Agaricomycotina</taxon>
        <taxon>Agaricomycetes</taxon>
        <taxon>Polyporales</taxon>
        <taxon>Phanerochaetaceae</taxon>
        <taxon>Phanerochaete</taxon>
    </lineage>
</organism>
<protein>
    <recommendedName>
        <fullName evidence="4">WW domain-containing protein</fullName>
    </recommendedName>
</protein>